<keyword evidence="2" id="KW-1185">Reference proteome</keyword>
<proteinExistence type="predicted"/>
<comment type="caution">
    <text evidence="1">The sequence shown here is derived from an EMBL/GenBank/DDBJ whole genome shotgun (WGS) entry which is preliminary data.</text>
</comment>
<dbReference type="Proteomes" id="UP000192328">
    <property type="component" value="Unassembled WGS sequence"/>
</dbReference>
<gene>
    <name evidence="1" type="ORF">SAMN06297397_0499</name>
</gene>
<organism evidence="1 2">
    <name type="scientific">Aristaeella lactis</name>
    <dbReference type="NCBI Taxonomy" id="3046383"/>
    <lineage>
        <taxon>Bacteria</taxon>
        <taxon>Bacillati</taxon>
        <taxon>Bacillota</taxon>
        <taxon>Clostridia</taxon>
        <taxon>Eubacteriales</taxon>
        <taxon>Aristaeellaceae</taxon>
        <taxon>Aristaeella</taxon>
    </lineage>
</organism>
<evidence type="ECO:0000313" key="2">
    <source>
        <dbReference type="Proteomes" id="UP000192328"/>
    </source>
</evidence>
<accession>A0AC61PIC0</accession>
<dbReference type="EMBL" id="FWXZ01000001">
    <property type="protein sequence ID" value="SMC38650.1"/>
    <property type="molecule type" value="Genomic_DNA"/>
</dbReference>
<protein>
    <submittedName>
        <fullName evidence="1">DNA mismatch repair protein MutS</fullName>
    </submittedName>
</protein>
<evidence type="ECO:0000313" key="1">
    <source>
        <dbReference type="EMBL" id="SMC38650.1"/>
    </source>
</evidence>
<reference evidence="1" key="1">
    <citation type="submission" date="2017-04" db="EMBL/GenBank/DDBJ databases">
        <authorList>
            <person name="Varghese N."/>
            <person name="Submissions S."/>
        </authorList>
    </citation>
    <scope>NUCLEOTIDE SEQUENCE</scope>
    <source>
        <strain evidence="1">WTE2008</strain>
    </source>
</reference>
<name>A0AC61PIC0_9FIRM</name>
<sequence>MALSPMMQQYLRIHDQYADCLLLFRLGDFYELFFEDAKTASRELELTLTGKDCGLEERAPMCGVPYHSVNTYIEKLISKGYKVAICEQMEDPALAKGLVERDVVRVITAGTVTDPTMLEDKANNYLMCIFLDGKKTGIAYTDVSTGEFYVMEPEMNLLRAQIARVNPMEVICNDPPQLTAITGDHVRGLSGQPQTWFQRRNAEEMLCDHFHLTQLTSLGLTDRKEAACAAGALLRYLHETQKNSLEHIRTLRFAENGKTMLLDQNTRRNLELTESLRGDRRKGTLLGLLDKTSTAMGGRLLRSWVEQPLLDQKEINQRLDAVAELVSDRILGMTLSEELEGVYDLERLMNKVAYRNVNARDCLALCASLKRIPGLRKLLENASCSELVRIREELNPLEDMTDLLERAIHPDAPVVITEGGIIREGYSAILDEYREAQTNGKQWILDLEAKEREDTGIRNLRIQYNKVFGYYIEVTKSFLHLVPERYIRKQTLTNAERYMTPELKEVEQKIIGAQEQSVRLELQLFTEIRDSIAERIGSIQQTAFAVKKLDAYQSLSRIASENHYVRPVMTEDGSLSITEGRHPVVEQNMKDGEFIPNDTVLDCDENRMMIITGPNMAGKSTYMRQVALICLMAQIGSFVPAKEACLPVCDRIFTRVGASDDLASGQSTFMVEMSETAHILRNATRNSLIILDEIGRGTSTFDGLSIAWAVVEYIADKERIGAKTLFATHYHELSELEGHLEGVKNFCISVKEHGEDVIFLRKIVRGGADKSFGVHVARLAGVPHPVIVRAHEIQARLEVSDINQNTIGQNILGEESVLRKNEQMDLFEYKKDEIIQELQQIDVMAITPMDAMNTLFLLREKARKL</sequence>